<dbReference type="EMBL" id="CADCXV010001185">
    <property type="protein sequence ID" value="CAB0042354.1"/>
    <property type="molecule type" value="Genomic_DNA"/>
</dbReference>
<name>A0A6H5J0M3_9HYME</name>
<evidence type="ECO:0000256" key="1">
    <source>
        <dbReference type="SAM" id="MobiDB-lite"/>
    </source>
</evidence>
<dbReference type="Proteomes" id="UP000479190">
    <property type="component" value="Unassembled WGS sequence"/>
</dbReference>
<feature type="compositionally biased region" description="Gly residues" evidence="1">
    <location>
        <begin position="72"/>
        <end position="81"/>
    </location>
</feature>
<reference evidence="2 3" key="1">
    <citation type="submission" date="2020-02" db="EMBL/GenBank/DDBJ databases">
        <authorList>
            <person name="Ferguson B K."/>
        </authorList>
    </citation>
    <scope>NUCLEOTIDE SEQUENCE [LARGE SCALE GENOMIC DNA]</scope>
</reference>
<organism evidence="2 3">
    <name type="scientific">Trichogramma brassicae</name>
    <dbReference type="NCBI Taxonomy" id="86971"/>
    <lineage>
        <taxon>Eukaryota</taxon>
        <taxon>Metazoa</taxon>
        <taxon>Ecdysozoa</taxon>
        <taxon>Arthropoda</taxon>
        <taxon>Hexapoda</taxon>
        <taxon>Insecta</taxon>
        <taxon>Pterygota</taxon>
        <taxon>Neoptera</taxon>
        <taxon>Endopterygota</taxon>
        <taxon>Hymenoptera</taxon>
        <taxon>Apocrita</taxon>
        <taxon>Proctotrupomorpha</taxon>
        <taxon>Chalcidoidea</taxon>
        <taxon>Trichogrammatidae</taxon>
        <taxon>Trichogramma</taxon>
    </lineage>
</organism>
<keyword evidence="3" id="KW-1185">Reference proteome</keyword>
<accession>A0A6H5J0M3</accession>
<evidence type="ECO:0000313" key="2">
    <source>
        <dbReference type="EMBL" id="CAB0042354.1"/>
    </source>
</evidence>
<dbReference type="AlphaFoldDB" id="A0A6H5J0M3"/>
<feature type="compositionally biased region" description="Polar residues" evidence="1">
    <location>
        <begin position="91"/>
        <end position="100"/>
    </location>
</feature>
<proteinExistence type="predicted"/>
<gene>
    <name evidence="2" type="ORF">TBRA_LOCUS13975</name>
</gene>
<sequence>MFNRWRIRTRSSSCTRLLYSHGSFQVCKQNFPTTSGFKSHSQAYQQTCAQYLRTHESAVLEAVGLTQSSNGSGNGGGGGNGDAVVEPFGASGSTSPVVSGQQQHQQQQQIYSGRPVAAAAAGVVLTSSSHAVLATSQHLAGAYGEAAAAAAGSHANKRRASDVL</sequence>
<protein>
    <submittedName>
        <fullName evidence="2">Uncharacterized protein</fullName>
    </submittedName>
</protein>
<evidence type="ECO:0000313" key="3">
    <source>
        <dbReference type="Proteomes" id="UP000479190"/>
    </source>
</evidence>
<feature type="region of interest" description="Disordered" evidence="1">
    <location>
        <begin position="69"/>
        <end position="111"/>
    </location>
</feature>